<dbReference type="AlphaFoldDB" id="A0A8J6ADL1"/>
<comment type="caution">
    <text evidence="8">The sequence shown here is derived from an EMBL/GenBank/DDBJ whole genome shotgun (WGS) entry which is preliminary data.</text>
</comment>
<feature type="region of interest" description="Disordered" evidence="7">
    <location>
        <begin position="66"/>
        <end position="130"/>
    </location>
</feature>
<evidence type="ECO:0000313" key="8">
    <source>
        <dbReference type="EMBL" id="KAG8516465.1"/>
    </source>
</evidence>
<dbReference type="Gene3D" id="1.20.5.1500">
    <property type="match status" value="1"/>
</dbReference>
<dbReference type="EMBL" id="JAGFMF010011679">
    <property type="protein sequence ID" value="KAG8516465.1"/>
    <property type="molecule type" value="Genomic_DNA"/>
</dbReference>
<evidence type="ECO:0000256" key="4">
    <source>
        <dbReference type="ARBA" id="ARBA00023163"/>
    </source>
</evidence>
<keyword evidence="4" id="KW-0804">Transcription</keyword>
<dbReference type="PANTHER" id="PTHR21964">
    <property type="entry name" value="BREAST CANCER METASTASIS-SUPPRESSOR 1"/>
    <property type="match status" value="1"/>
</dbReference>
<evidence type="ECO:0000313" key="9">
    <source>
        <dbReference type="Proteomes" id="UP000700334"/>
    </source>
</evidence>
<reference evidence="8" key="1">
    <citation type="journal article" date="2021" name="Evol. Appl.">
        <title>The genome of the Pyrenean desman and the effects of bottlenecks and inbreeding on the genomic landscape of an endangered species.</title>
        <authorList>
            <person name="Escoda L."/>
            <person name="Castresana J."/>
        </authorList>
    </citation>
    <scope>NUCLEOTIDE SEQUENCE</scope>
    <source>
        <strain evidence="8">IBE-C5619</strain>
    </source>
</reference>
<comment type="similarity">
    <text evidence="6">Belongs to the BRMS1 family.</text>
</comment>
<evidence type="ECO:0000256" key="7">
    <source>
        <dbReference type="SAM" id="MobiDB-lite"/>
    </source>
</evidence>
<keyword evidence="5" id="KW-0539">Nucleus</keyword>
<dbReference type="InterPro" id="IPR013907">
    <property type="entry name" value="Sds3"/>
</dbReference>
<name>A0A8J6ADL1_GALPY</name>
<dbReference type="Proteomes" id="UP000700334">
    <property type="component" value="Unassembled WGS sequence"/>
</dbReference>
<feature type="compositionally biased region" description="Basic and acidic residues" evidence="7">
    <location>
        <begin position="80"/>
        <end position="92"/>
    </location>
</feature>
<keyword evidence="9" id="KW-1185">Reference proteome</keyword>
<feature type="compositionally biased region" description="Acidic residues" evidence="7">
    <location>
        <begin position="93"/>
        <end position="128"/>
    </location>
</feature>
<dbReference type="GO" id="GO:0010468">
    <property type="term" value="P:regulation of gene expression"/>
    <property type="evidence" value="ECO:0007669"/>
    <property type="project" value="UniProtKB-ARBA"/>
</dbReference>
<gene>
    <name evidence="8" type="ORF">J0S82_011881</name>
</gene>
<dbReference type="Pfam" id="PF08598">
    <property type="entry name" value="Sds3"/>
    <property type="match status" value="1"/>
</dbReference>
<evidence type="ECO:0000256" key="2">
    <source>
        <dbReference type="ARBA" id="ARBA00022491"/>
    </source>
</evidence>
<evidence type="ECO:0000256" key="5">
    <source>
        <dbReference type="ARBA" id="ARBA00023242"/>
    </source>
</evidence>
<comment type="subcellular location">
    <subcellularLocation>
        <location evidence="1">Nucleus</location>
    </subcellularLocation>
</comment>
<evidence type="ECO:0000256" key="1">
    <source>
        <dbReference type="ARBA" id="ARBA00004123"/>
    </source>
</evidence>
<dbReference type="SMART" id="SM01401">
    <property type="entry name" value="Sds3"/>
    <property type="match status" value="1"/>
</dbReference>
<sequence>QAPPPDSEDGLRQWQSFQLRACGLGCEAPAGGGEEPRGFRVSSAAGWVGALGAPFIEPAVAGLGAVSEKRRRGWKMPVHSRGDKKETNHHDEMEVDYAENEGSSSEDEDTESSSVSEDGDSSEMDDEDCERRRMECLDEMSNLEKQFTDLKDQLYKERLSQVDAKLQEVIAGKAPEYLEPLATLQENMQIRTKVAGIYRELCLESVKNKYECEIQASRQHCESEKLLLYDTVQSELEEKIRRLEEDRHSIDITSGNGYIGSTQSENRTVFFTYMLGILNVLYFCFSDNVFINITVSELIPLAPVKLEKHLHSARSEEGRLYYDGEWYIRGQTICIDKKDECPTSAVITTINHDEVWFKRPDGSKSKLYISQLQKGKYSIKHSHLPVQITTSQLPNVKIFDDRGWAGVRSARWAHAVLDGCRKADADASFTFCLVLFRGVLRAGLAQVHSAKPIKGERTPESENVMLTTYEMSPELSLFLPSFRALEDSVEFCAL</sequence>
<evidence type="ECO:0000256" key="6">
    <source>
        <dbReference type="ARBA" id="ARBA00038256"/>
    </source>
</evidence>
<accession>A0A8J6ADL1</accession>
<dbReference type="OrthoDB" id="20886at2759"/>
<dbReference type="FunFam" id="1.20.5.1500:FF:000002">
    <property type="entry name" value="breast cancer metastasis-suppressor 1-like protein-A"/>
    <property type="match status" value="1"/>
</dbReference>
<proteinExistence type="inferred from homology"/>
<feature type="non-terminal residue" evidence="8">
    <location>
        <position position="494"/>
    </location>
</feature>
<keyword evidence="3" id="KW-0805">Transcription regulation</keyword>
<keyword evidence="2" id="KW-0678">Repressor</keyword>
<organism evidence="8 9">
    <name type="scientific">Galemys pyrenaicus</name>
    <name type="common">Iberian desman</name>
    <name type="synonym">Pyrenean desman</name>
    <dbReference type="NCBI Taxonomy" id="202257"/>
    <lineage>
        <taxon>Eukaryota</taxon>
        <taxon>Metazoa</taxon>
        <taxon>Chordata</taxon>
        <taxon>Craniata</taxon>
        <taxon>Vertebrata</taxon>
        <taxon>Euteleostomi</taxon>
        <taxon>Mammalia</taxon>
        <taxon>Eutheria</taxon>
        <taxon>Laurasiatheria</taxon>
        <taxon>Eulipotyphla</taxon>
        <taxon>Talpidae</taxon>
        <taxon>Galemys</taxon>
    </lineage>
</organism>
<protein>
    <submittedName>
        <fullName evidence="8">Breast cancer metastasis-suppressor 1-like protein</fullName>
    </submittedName>
</protein>
<dbReference type="GO" id="GO:0005654">
    <property type="term" value="C:nucleoplasm"/>
    <property type="evidence" value="ECO:0007669"/>
    <property type="project" value="UniProtKB-ARBA"/>
</dbReference>
<evidence type="ECO:0000256" key="3">
    <source>
        <dbReference type="ARBA" id="ARBA00023015"/>
    </source>
</evidence>